<feature type="non-terminal residue" evidence="2">
    <location>
        <position position="394"/>
    </location>
</feature>
<dbReference type="CDD" id="cd12809">
    <property type="entry name" value="Esterase_713_like-2"/>
    <property type="match status" value="1"/>
</dbReference>
<sequence>MRALPTFAVLLSATSMRGVFGHNSSSCTGENAVNFDCISNEIGMTRDVFYVGGGYAYSSTYKSEIYSEQMYVEKLVPVNGSTQSHPLVFINAGVPSGAGWLNTPDGRTGWASYFIGKGYAVYIVDITGVGRSSQNVFSEWPLKIGSDVNITEDDYTAPEILMAYPQAVNHTLWPGNGTKGDPYFDAFSRSILPLTSNSTAQEVSMRAAGCQLLQMIGRQAYIISHSAGSSYPILMSDQCPDLIKGNINLEPGNTPFQNLVGNSTVAGVGYAPARPCGLTSTLIGYDPPITNCSQLQTTVVGKDTPGNRSCYMQTSPARTLPNVAKVPYVAITGAASPHITYDHCTVWYLEQVGVEVEWIKLGELGMQGNGHFLYMERNHLVVAGVVEGWIIRRG</sequence>
<name>A0A6G1KSW2_9PEZI</name>
<keyword evidence="3" id="KW-1185">Reference proteome</keyword>
<gene>
    <name evidence="2" type="ORF">EJ03DRAFT_303287</name>
</gene>
<dbReference type="Gene3D" id="3.40.50.1820">
    <property type="entry name" value="alpha/beta hydrolase"/>
    <property type="match status" value="1"/>
</dbReference>
<keyword evidence="1" id="KW-0732">Signal</keyword>
<dbReference type="GO" id="GO:0016787">
    <property type="term" value="F:hydrolase activity"/>
    <property type="evidence" value="ECO:0007669"/>
    <property type="project" value="UniProtKB-KW"/>
</dbReference>
<dbReference type="InterPro" id="IPR050228">
    <property type="entry name" value="Carboxylesterase_BioH"/>
</dbReference>
<dbReference type="InterPro" id="IPR029058">
    <property type="entry name" value="AB_hydrolase_fold"/>
</dbReference>
<proteinExistence type="predicted"/>
<dbReference type="PANTHER" id="PTHR43194:SF4">
    <property type="entry name" value="AB HYDROLASE-1 DOMAIN-CONTAINING PROTEIN"/>
    <property type="match status" value="1"/>
</dbReference>
<evidence type="ECO:0000256" key="1">
    <source>
        <dbReference type="SAM" id="SignalP"/>
    </source>
</evidence>
<feature type="signal peptide" evidence="1">
    <location>
        <begin position="1"/>
        <end position="21"/>
    </location>
</feature>
<dbReference type="PANTHER" id="PTHR43194">
    <property type="entry name" value="HYDROLASE ALPHA/BETA FOLD FAMILY"/>
    <property type="match status" value="1"/>
</dbReference>
<evidence type="ECO:0000313" key="3">
    <source>
        <dbReference type="Proteomes" id="UP000799436"/>
    </source>
</evidence>
<dbReference type="Proteomes" id="UP000799436">
    <property type="component" value="Unassembled WGS sequence"/>
</dbReference>
<dbReference type="OrthoDB" id="9978720at2759"/>
<accession>A0A6G1KSW2</accession>
<dbReference type="AlphaFoldDB" id="A0A6G1KSW2"/>
<dbReference type="SUPFAM" id="SSF53474">
    <property type="entry name" value="alpha/beta-Hydrolases"/>
    <property type="match status" value="1"/>
</dbReference>
<keyword evidence="2" id="KW-0378">Hydrolase</keyword>
<protein>
    <submittedName>
        <fullName evidence="2">Alpha/beta-hydrolase</fullName>
    </submittedName>
</protein>
<organism evidence="2 3">
    <name type="scientific">Teratosphaeria nubilosa</name>
    <dbReference type="NCBI Taxonomy" id="161662"/>
    <lineage>
        <taxon>Eukaryota</taxon>
        <taxon>Fungi</taxon>
        <taxon>Dikarya</taxon>
        <taxon>Ascomycota</taxon>
        <taxon>Pezizomycotina</taxon>
        <taxon>Dothideomycetes</taxon>
        <taxon>Dothideomycetidae</taxon>
        <taxon>Mycosphaerellales</taxon>
        <taxon>Teratosphaeriaceae</taxon>
        <taxon>Teratosphaeria</taxon>
    </lineage>
</organism>
<feature type="chain" id="PRO_5026212425" evidence="1">
    <location>
        <begin position="22"/>
        <end position="394"/>
    </location>
</feature>
<reference evidence="2" key="1">
    <citation type="journal article" date="2020" name="Stud. Mycol.">
        <title>101 Dothideomycetes genomes: a test case for predicting lifestyles and emergence of pathogens.</title>
        <authorList>
            <person name="Haridas S."/>
            <person name="Albert R."/>
            <person name="Binder M."/>
            <person name="Bloem J."/>
            <person name="Labutti K."/>
            <person name="Salamov A."/>
            <person name="Andreopoulos B."/>
            <person name="Baker S."/>
            <person name="Barry K."/>
            <person name="Bills G."/>
            <person name="Bluhm B."/>
            <person name="Cannon C."/>
            <person name="Castanera R."/>
            <person name="Culley D."/>
            <person name="Daum C."/>
            <person name="Ezra D."/>
            <person name="Gonzalez J."/>
            <person name="Henrissat B."/>
            <person name="Kuo A."/>
            <person name="Liang C."/>
            <person name="Lipzen A."/>
            <person name="Lutzoni F."/>
            <person name="Magnuson J."/>
            <person name="Mondo S."/>
            <person name="Nolan M."/>
            <person name="Ohm R."/>
            <person name="Pangilinan J."/>
            <person name="Park H.-J."/>
            <person name="Ramirez L."/>
            <person name="Alfaro M."/>
            <person name="Sun H."/>
            <person name="Tritt A."/>
            <person name="Yoshinaga Y."/>
            <person name="Zwiers L.-H."/>
            <person name="Turgeon B."/>
            <person name="Goodwin S."/>
            <person name="Spatafora J."/>
            <person name="Crous P."/>
            <person name="Grigoriev I."/>
        </authorList>
    </citation>
    <scope>NUCLEOTIDE SEQUENCE</scope>
    <source>
        <strain evidence="2">CBS 116005</strain>
    </source>
</reference>
<evidence type="ECO:0000313" key="2">
    <source>
        <dbReference type="EMBL" id="KAF2763721.1"/>
    </source>
</evidence>
<dbReference type="EMBL" id="ML995970">
    <property type="protein sequence ID" value="KAF2763721.1"/>
    <property type="molecule type" value="Genomic_DNA"/>
</dbReference>